<evidence type="ECO:0000256" key="1">
    <source>
        <dbReference type="SAM" id="MobiDB-lite"/>
    </source>
</evidence>
<protein>
    <recommendedName>
        <fullName evidence="2">Bacterial transcriptional activator domain-containing protein</fullName>
    </recommendedName>
</protein>
<dbReference type="Gene3D" id="1.25.40.10">
    <property type="entry name" value="Tetratricopeptide repeat domain"/>
    <property type="match status" value="1"/>
</dbReference>
<dbReference type="InterPro" id="IPR016032">
    <property type="entry name" value="Sig_transdc_resp-reg_C-effctor"/>
</dbReference>
<dbReference type="Gene3D" id="1.10.10.10">
    <property type="entry name" value="Winged helix-like DNA-binding domain superfamily/Winged helix DNA-binding domain"/>
    <property type="match status" value="1"/>
</dbReference>
<comment type="caution">
    <text evidence="3">The sequence shown here is derived from an EMBL/GenBank/DDBJ whole genome shotgun (WGS) entry which is preliminary data.</text>
</comment>
<evidence type="ECO:0000313" key="4">
    <source>
        <dbReference type="Proteomes" id="UP000677913"/>
    </source>
</evidence>
<keyword evidence="4" id="KW-1185">Reference proteome</keyword>
<dbReference type="Pfam" id="PF03704">
    <property type="entry name" value="BTAD"/>
    <property type="match status" value="1"/>
</dbReference>
<sequence>MLDADYRFLAAAATEGDCQDSSSDFGRRAEATDLEAEFAPPDPDLVAQTPESPDELARVLYGCVNYLAQAAEQISLVLDSVCASGGEAASDPPRRPPRPDRERARPAWPSRAMRPERAGRECARPGPGPGPEPGAADSSAPVVFRTLGTFCVEVDGHPVAASQWRSKKSRDLVKLLLARPGRPIPREEVMNVLWPGEPARELGSRLSVVLSTTRSVLAGGRRCTGPSPLGADRDVVTLDLGVAESDVVSFLEDADRALGSHRRGHSALDELAGAQLRYRGDFLECEPYADWAMPLREHARAQYINVLHALVRQAARARQPVLAIDYALRLLQCDAYDEQAHLWLFRLLRTCGRHGEARRAHANYLTRMREIGVEPAVAAS</sequence>
<dbReference type="RefSeq" id="WP_211469755.1">
    <property type="nucleotide sequence ID" value="NZ_JAGSXH010000081.1"/>
</dbReference>
<feature type="compositionally biased region" description="Basic and acidic residues" evidence="1">
    <location>
        <begin position="113"/>
        <end position="123"/>
    </location>
</feature>
<dbReference type="GO" id="GO:0006355">
    <property type="term" value="P:regulation of DNA-templated transcription"/>
    <property type="evidence" value="ECO:0007669"/>
    <property type="project" value="InterPro"/>
</dbReference>
<dbReference type="PANTHER" id="PTHR35807">
    <property type="entry name" value="TRANSCRIPTIONAL REGULATOR REDD-RELATED"/>
    <property type="match status" value="1"/>
</dbReference>
<gene>
    <name evidence="3" type="ORF">KGA66_20275</name>
</gene>
<dbReference type="SUPFAM" id="SSF46894">
    <property type="entry name" value="C-terminal effector domain of the bipartite response regulators"/>
    <property type="match status" value="1"/>
</dbReference>
<dbReference type="InterPro" id="IPR005158">
    <property type="entry name" value="BTAD"/>
</dbReference>
<dbReference type="SUPFAM" id="SSF48452">
    <property type="entry name" value="TPR-like"/>
    <property type="match status" value="1"/>
</dbReference>
<feature type="domain" description="Bacterial transcriptional activator" evidence="2">
    <location>
        <begin position="245"/>
        <end position="378"/>
    </location>
</feature>
<name>A0A8J7WSM9_9ACTN</name>
<dbReference type="AlphaFoldDB" id="A0A8J7WSM9"/>
<dbReference type="InterPro" id="IPR036388">
    <property type="entry name" value="WH-like_DNA-bd_sf"/>
</dbReference>
<reference evidence="3" key="1">
    <citation type="submission" date="2021-04" db="EMBL/GenBank/DDBJ databases">
        <title>Genome based classification of Actinospica acidithermotolerans sp. nov., an actinobacterium isolated from an Indonesian hot spring.</title>
        <authorList>
            <person name="Kusuma A.B."/>
            <person name="Putra K.E."/>
            <person name="Nafisah S."/>
            <person name="Loh J."/>
            <person name="Nouioui I."/>
            <person name="Goodfellow M."/>
        </authorList>
    </citation>
    <scope>NUCLEOTIDE SEQUENCE</scope>
    <source>
        <strain evidence="3">DSM 45618</strain>
    </source>
</reference>
<dbReference type="InterPro" id="IPR051677">
    <property type="entry name" value="AfsR-DnrI-RedD_regulator"/>
</dbReference>
<accession>A0A8J7WSM9</accession>
<evidence type="ECO:0000259" key="2">
    <source>
        <dbReference type="SMART" id="SM01043"/>
    </source>
</evidence>
<dbReference type="InterPro" id="IPR011990">
    <property type="entry name" value="TPR-like_helical_dom_sf"/>
</dbReference>
<proteinExistence type="predicted"/>
<dbReference type="GO" id="GO:0003677">
    <property type="term" value="F:DNA binding"/>
    <property type="evidence" value="ECO:0007669"/>
    <property type="project" value="InterPro"/>
</dbReference>
<feature type="compositionally biased region" description="Basic and acidic residues" evidence="1">
    <location>
        <begin position="92"/>
        <end position="105"/>
    </location>
</feature>
<organism evidence="3 4">
    <name type="scientific">Actinocrinis puniceicyclus</name>
    <dbReference type="NCBI Taxonomy" id="977794"/>
    <lineage>
        <taxon>Bacteria</taxon>
        <taxon>Bacillati</taxon>
        <taxon>Actinomycetota</taxon>
        <taxon>Actinomycetes</taxon>
        <taxon>Catenulisporales</taxon>
        <taxon>Actinospicaceae</taxon>
        <taxon>Actinocrinis</taxon>
    </lineage>
</organism>
<dbReference type="SMART" id="SM01043">
    <property type="entry name" value="BTAD"/>
    <property type="match status" value="1"/>
</dbReference>
<feature type="region of interest" description="Disordered" evidence="1">
    <location>
        <begin position="85"/>
        <end position="139"/>
    </location>
</feature>
<dbReference type="EMBL" id="JAGSXH010000081">
    <property type="protein sequence ID" value="MBS2965399.1"/>
    <property type="molecule type" value="Genomic_DNA"/>
</dbReference>
<dbReference type="Proteomes" id="UP000677913">
    <property type="component" value="Unassembled WGS sequence"/>
</dbReference>
<evidence type="ECO:0000313" key="3">
    <source>
        <dbReference type="EMBL" id="MBS2965399.1"/>
    </source>
</evidence>